<evidence type="ECO:0000313" key="9">
    <source>
        <dbReference type="EMBL" id="RKP17570.1"/>
    </source>
</evidence>
<dbReference type="PANTHER" id="PTHR19288">
    <property type="entry name" value="4-NITROPHENYLPHOSPHATASE-RELATED"/>
    <property type="match status" value="1"/>
</dbReference>
<evidence type="ECO:0000256" key="2">
    <source>
        <dbReference type="ARBA" id="ARBA00050247"/>
    </source>
</evidence>
<keyword evidence="8" id="KW-0460">Magnesium</keyword>
<feature type="binding site" evidence="7">
    <location>
        <begin position="55"/>
        <end position="57"/>
    </location>
    <ligand>
        <name>substrate</name>
    </ligand>
</feature>
<accession>A0A4P9YH22</accession>
<dbReference type="GO" id="GO:0005737">
    <property type="term" value="C:cytoplasm"/>
    <property type="evidence" value="ECO:0007669"/>
    <property type="project" value="TreeGrafter"/>
</dbReference>
<gene>
    <name evidence="9" type="ORF">ROZALSC1DRAFT_30642</name>
</gene>
<name>A0A4P9YH22_ROZAC</name>
<feature type="active site" description="Nucleophile" evidence="6">
    <location>
        <position position="22"/>
    </location>
</feature>
<dbReference type="Pfam" id="PF13344">
    <property type="entry name" value="Hydrolase_6"/>
    <property type="match status" value="1"/>
</dbReference>
<evidence type="ECO:0000256" key="4">
    <source>
        <dbReference type="ARBA" id="ARBA00069197"/>
    </source>
</evidence>
<dbReference type="NCBIfam" id="TIGR01460">
    <property type="entry name" value="HAD-SF-IIA"/>
    <property type="match status" value="1"/>
</dbReference>
<feature type="binding site" evidence="8">
    <location>
        <position position="244"/>
    </location>
    <ligand>
        <name>Mg(2+)</name>
        <dbReference type="ChEBI" id="CHEBI:18420"/>
    </ligand>
</feature>
<dbReference type="EMBL" id="ML005770">
    <property type="protein sequence ID" value="RKP17570.1"/>
    <property type="molecule type" value="Genomic_DNA"/>
</dbReference>
<reference evidence="10" key="1">
    <citation type="journal article" date="2018" name="Nat. Microbiol.">
        <title>Leveraging single-cell genomics to expand the fungal tree of life.</title>
        <authorList>
            <person name="Ahrendt S.R."/>
            <person name="Quandt C.A."/>
            <person name="Ciobanu D."/>
            <person name="Clum A."/>
            <person name="Salamov A."/>
            <person name="Andreopoulos B."/>
            <person name="Cheng J.F."/>
            <person name="Woyke T."/>
            <person name="Pelin A."/>
            <person name="Henrissat B."/>
            <person name="Reynolds N.K."/>
            <person name="Benny G.L."/>
            <person name="Smith M.E."/>
            <person name="James T.Y."/>
            <person name="Grigoriev I.V."/>
        </authorList>
    </citation>
    <scope>NUCLEOTIDE SEQUENCE [LARGE SCALE GENOMIC DNA]</scope>
    <source>
        <strain evidence="10">CSF55</strain>
    </source>
</reference>
<evidence type="ECO:0000256" key="8">
    <source>
        <dbReference type="PIRSR" id="PIRSR000915-3"/>
    </source>
</evidence>
<dbReference type="AlphaFoldDB" id="A0A4P9YH22"/>
<dbReference type="InterPro" id="IPR036412">
    <property type="entry name" value="HAD-like_sf"/>
</dbReference>
<comment type="cofactor">
    <cofactor evidence="8">
        <name>Mg(2+)</name>
        <dbReference type="ChEBI" id="CHEBI:18420"/>
    </cofactor>
    <text evidence="8">Divalent metal ions. Mg(2+) is the most effective.</text>
</comment>
<evidence type="ECO:0000256" key="5">
    <source>
        <dbReference type="PIRNR" id="PIRNR000915"/>
    </source>
</evidence>
<dbReference type="NCBIfam" id="TIGR01452">
    <property type="entry name" value="PGP_euk"/>
    <property type="match status" value="1"/>
</dbReference>
<feature type="binding site" evidence="8">
    <location>
        <position position="22"/>
    </location>
    <ligand>
        <name>Mg(2+)</name>
        <dbReference type="ChEBI" id="CHEBI:18420"/>
    </ligand>
</feature>
<keyword evidence="1 5" id="KW-0378">Hydrolase</keyword>
<dbReference type="SFLD" id="SFLDG01129">
    <property type="entry name" value="C1.5:_HAD__Beta-PGM__Phosphata"/>
    <property type="match status" value="1"/>
</dbReference>
<sequence length="296" mass="32719">MEIKTTQDTLNFINSCGTFLFDCDGVLWNGSHVIPKSVELLSYLKSKGKRTVLVSNNSTSSRKGYLKKLEAMKFSVNEDDIFPSSYAAAYYLKEIEKLKPKDKVYVVGMGGIVDELELAGFETLGITDNVTEHTFSAANELLNKFDPNVKAVVVGFDLHMNYAKLARAFDQLNRNSDCKFIATNDDSTFPIQGGVLPGTGAWVAALKECSQKEPVITGKPSTHLFNALKKFYGLETDKTCMIGDRIDTDIAFGKNHGMKSLLVLTGISSRSSLENTPLKPDYHIESVTKLFELINT</sequence>
<evidence type="ECO:0000256" key="6">
    <source>
        <dbReference type="PIRSR" id="PIRSR000915-1"/>
    </source>
</evidence>
<feature type="binding site" evidence="7">
    <location>
        <position position="219"/>
    </location>
    <ligand>
        <name>substrate</name>
    </ligand>
</feature>
<dbReference type="EC" id="3.1.3.41" evidence="3 5"/>
<dbReference type="InterPro" id="IPR006357">
    <property type="entry name" value="HAD-SF_hydro_IIA"/>
</dbReference>
<dbReference type="GO" id="GO:0004035">
    <property type="term" value="F:alkaline phosphatase activity"/>
    <property type="evidence" value="ECO:0007669"/>
    <property type="project" value="TreeGrafter"/>
</dbReference>
<dbReference type="Proteomes" id="UP000281549">
    <property type="component" value="Unassembled WGS sequence"/>
</dbReference>
<dbReference type="SUPFAM" id="SSF56784">
    <property type="entry name" value="HAD-like"/>
    <property type="match status" value="1"/>
</dbReference>
<dbReference type="Gene3D" id="3.40.50.1000">
    <property type="entry name" value="HAD superfamily/HAD-like"/>
    <property type="match status" value="2"/>
</dbReference>
<dbReference type="GO" id="GO:0046872">
    <property type="term" value="F:metal ion binding"/>
    <property type="evidence" value="ECO:0007669"/>
    <property type="project" value="UniProtKB-KW"/>
</dbReference>
<dbReference type="Pfam" id="PF13242">
    <property type="entry name" value="Hydrolase_like"/>
    <property type="match status" value="1"/>
</dbReference>
<feature type="active site" description="Proton donor" evidence="6">
    <location>
        <position position="24"/>
    </location>
</feature>
<dbReference type="InterPro" id="IPR006349">
    <property type="entry name" value="PGP_euk"/>
</dbReference>
<evidence type="ECO:0000313" key="10">
    <source>
        <dbReference type="Proteomes" id="UP000281549"/>
    </source>
</evidence>
<dbReference type="SFLD" id="SFLDS00003">
    <property type="entry name" value="Haloacid_Dehalogenase"/>
    <property type="match status" value="1"/>
</dbReference>
<dbReference type="FunFam" id="3.40.50.1000:FF:000039">
    <property type="entry name" value="Phosphoglycolate phosphatase"/>
    <property type="match status" value="1"/>
</dbReference>
<proteinExistence type="predicted"/>
<feature type="binding site" evidence="8">
    <location>
        <position position="24"/>
    </location>
    <ligand>
        <name>Mg(2+)</name>
        <dbReference type="ChEBI" id="CHEBI:18420"/>
    </ligand>
</feature>
<dbReference type="InterPro" id="IPR023214">
    <property type="entry name" value="HAD_sf"/>
</dbReference>
<dbReference type="PANTHER" id="PTHR19288:SF46">
    <property type="entry name" value="HALOACID DEHALOGENASE-LIKE HYDROLASE DOMAIN-CONTAINING PROTEIN 2"/>
    <property type="match status" value="1"/>
</dbReference>
<protein>
    <recommendedName>
        <fullName evidence="4 5">4-nitrophenylphosphatase</fullName>
        <shortName evidence="5">PNPPase</shortName>
        <ecNumber evidence="3 5">3.1.3.41</ecNumber>
    </recommendedName>
</protein>
<evidence type="ECO:0000256" key="3">
    <source>
        <dbReference type="ARBA" id="ARBA00066659"/>
    </source>
</evidence>
<keyword evidence="8" id="KW-0479">Metal-binding</keyword>
<evidence type="ECO:0000256" key="1">
    <source>
        <dbReference type="ARBA" id="ARBA00022801"/>
    </source>
</evidence>
<organism evidence="9 10">
    <name type="scientific">Rozella allomycis (strain CSF55)</name>
    <dbReference type="NCBI Taxonomy" id="988480"/>
    <lineage>
        <taxon>Eukaryota</taxon>
        <taxon>Fungi</taxon>
        <taxon>Fungi incertae sedis</taxon>
        <taxon>Cryptomycota</taxon>
        <taxon>Cryptomycota incertae sedis</taxon>
        <taxon>Rozella</taxon>
    </lineage>
</organism>
<dbReference type="PIRSF" id="PIRSF000915">
    <property type="entry name" value="PGP-type_phosphatase"/>
    <property type="match status" value="1"/>
</dbReference>
<dbReference type="GO" id="GO:0008967">
    <property type="term" value="F:phosphoglycolate phosphatase activity"/>
    <property type="evidence" value="ECO:0007669"/>
    <property type="project" value="TreeGrafter"/>
</dbReference>
<evidence type="ECO:0000256" key="7">
    <source>
        <dbReference type="PIRSR" id="PIRSR000915-2"/>
    </source>
</evidence>
<comment type="catalytic activity">
    <reaction evidence="2 5">
        <text>4-nitrophenyl phosphate + H2O = 4-nitrophenol + phosphate + H(+)</text>
        <dbReference type="Rhea" id="RHEA:21664"/>
        <dbReference type="ChEBI" id="CHEBI:15377"/>
        <dbReference type="ChEBI" id="CHEBI:15378"/>
        <dbReference type="ChEBI" id="CHEBI:43474"/>
        <dbReference type="ChEBI" id="CHEBI:57917"/>
        <dbReference type="ChEBI" id="CHEBI:61146"/>
        <dbReference type="EC" id="3.1.3.41"/>
    </reaction>
</comment>